<dbReference type="InterPro" id="IPR050957">
    <property type="entry name" value="BMP_lipoprotein"/>
</dbReference>
<evidence type="ECO:0000313" key="11">
    <source>
        <dbReference type="Proteomes" id="UP000824101"/>
    </source>
</evidence>
<dbReference type="SUPFAM" id="SSF53822">
    <property type="entry name" value="Periplasmic binding protein-like I"/>
    <property type="match status" value="1"/>
</dbReference>
<evidence type="ECO:0000313" key="10">
    <source>
        <dbReference type="EMBL" id="HIZ79314.1"/>
    </source>
</evidence>
<sequence>MKKTLALVLSAAMLLSVTACGGGAETEETSAESQAAGESAGEDAAGETAAEGNTVESIVVVLPNVRGDGGTHDLACRAAEQIAEETGTELKIVEMGTAVVDSAKWEAGMADLCEEGYDLVIAGGSLMKDTIQAVAPDYPDIPFICYDMALDFDTVDMPNVYGVDFHQNEAGYMAGVVAASMTESGYIGYVGATKIPTIYDFLVGYIEGAQAVNPDIHIAVAWTNDYNDATLAKELALAQISDGADVIFPACGNAAAGVYEAARDENVWAVGNDQDVAAKYASSDESIQQRILASVMKKVDNAVRRAYDEYIEGTLPFGTQETVGVAEDGVGIVKNEYYEATVPEDVKNTVSEYEAKIAAGEVEVSTAIGMSAEDIEAMISSAQ</sequence>
<name>A0A9D2K6Y7_9FIRM</name>
<evidence type="ECO:0000256" key="2">
    <source>
        <dbReference type="ARBA" id="ARBA00008610"/>
    </source>
</evidence>
<evidence type="ECO:0000259" key="9">
    <source>
        <dbReference type="Pfam" id="PF02608"/>
    </source>
</evidence>
<evidence type="ECO:0000256" key="8">
    <source>
        <dbReference type="SAM" id="SignalP"/>
    </source>
</evidence>
<feature type="signal peptide" evidence="8">
    <location>
        <begin position="1"/>
        <end position="21"/>
    </location>
</feature>
<dbReference type="PANTHER" id="PTHR34296">
    <property type="entry name" value="TRANSCRIPTIONAL ACTIVATOR PROTEIN MED"/>
    <property type="match status" value="1"/>
</dbReference>
<evidence type="ECO:0000256" key="6">
    <source>
        <dbReference type="ARBA" id="ARBA00023288"/>
    </source>
</evidence>
<keyword evidence="6" id="KW-0449">Lipoprotein</keyword>
<feature type="domain" description="ABC transporter substrate-binding protein PnrA-like" evidence="9">
    <location>
        <begin position="56"/>
        <end position="357"/>
    </location>
</feature>
<dbReference type="EMBL" id="DXBC01000092">
    <property type="protein sequence ID" value="HIZ79314.1"/>
    <property type="molecule type" value="Genomic_DNA"/>
</dbReference>
<proteinExistence type="inferred from homology"/>
<accession>A0A9D2K6Y7</accession>
<comment type="subcellular location">
    <subcellularLocation>
        <location evidence="1">Cell membrane</location>
        <topology evidence="1">Lipid-anchor</topology>
    </subcellularLocation>
</comment>
<feature type="region of interest" description="Disordered" evidence="7">
    <location>
        <begin position="25"/>
        <end position="51"/>
    </location>
</feature>
<reference evidence="10" key="2">
    <citation type="submission" date="2021-04" db="EMBL/GenBank/DDBJ databases">
        <authorList>
            <person name="Gilroy R."/>
        </authorList>
    </citation>
    <scope>NUCLEOTIDE SEQUENCE</scope>
    <source>
        <strain evidence="10">ChiBcec1-1093</strain>
    </source>
</reference>
<keyword evidence="4 8" id="KW-0732">Signal</keyword>
<gene>
    <name evidence="10" type="ORF">IAA17_05955</name>
</gene>
<dbReference type="PROSITE" id="PS51257">
    <property type="entry name" value="PROKAR_LIPOPROTEIN"/>
    <property type="match status" value="1"/>
</dbReference>
<evidence type="ECO:0000256" key="3">
    <source>
        <dbReference type="ARBA" id="ARBA00022475"/>
    </source>
</evidence>
<dbReference type="InterPro" id="IPR003760">
    <property type="entry name" value="PnrA-like"/>
</dbReference>
<dbReference type="Gene3D" id="3.40.50.2300">
    <property type="match status" value="2"/>
</dbReference>
<reference evidence="10" key="1">
    <citation type="journal article" date="2021" name="PeerJ">
        <title>Extensive microbial diversity within the chicken gut microbiome revealed by metagenomics and culture.</title>
        <authorList>
            <person name="Gilroy R."/>
            <person name="Ravi A."/>
            <person name="Getino M."/>
            <person name="Pursley I."/>
            <person name="Horton D.L."/>
            <person name="Alikhan N.F."/>
            <person name="Baker D."/>
            <person name="Gharbi K."/>
            <person name="Hall N."/>
            <person name="Watson M."/>
            <person name="Adriaenssens E.M."/>
            <person name="Foster-Nyarko E."/>
            <person name="Jarju S."/>
            <person name="Secka A."/>
            <person name="Antonio M."/>
            <person name="Oren A."/>
            <person name="Chaudhuri R.R."/>
            <person name="La Ragione R."/>
            <person name="Hildebrand F."/>
            <person name="Pallen M.J."/>
        </authorList>
    </citation>
    <scope>NUCLEOTIDE SEQUENCE</scope>
    <source>
        <strain evidence="10">ChiBcec1-1093</strain>
    </source>
</reference>
<evidence type="ECO:0000256" key="1">
    <source>
        <dbReference type="ARBA" id="ARBA00004193"/>
    </source>
</evidence>
<organism evidence="10 11">
    <name type="scientific">Candidatus Lachnoclostridium stercorigallinarum</name>
    <dbReference type="NCBI Taxonomy" id="2838634"/>
    <lineage>
        <taxon>Bacteria</taxon>
        <taxon>Bacillati</taxon>
        <taxon>Bacillota</taxon>
        <taxon>Clostridia</taxon>
        <taxon>Lachnospirales</taxon>
        <taxon>Lachnospiraceae</taxon>
    </lineage>
</organism>
<dbReference type="Pfam" id="PF02608">
    <property type="entry name" value="Bmp"/>
    <property type="match status" value="1"/>
</dbReference>
<dbReference type="PANTHER" id="PTHR34296:SF2">
    <property type="entry name" value="ABC TRANSPORTER GUANOSINE-BINDING PROTEIN NUPN"/>
    <property type="match status" value="1"/>
</dbReference>
<keyword evidence="3" id="KW-1003">Cell membrane</keyword>
<evidence type="ECO:0000256" key="4">
    <source>
        <dbReference type="ARBA" id="ARBA00022729"/>
    </source>
</evidence>
<dbReference type="GO" id="GO:0005886">
    <property type="term" value="C:plasma membrane"/>
    <property type="evidence" value="ECO:0007669"/>
    <property type="project" value="UniProtKB-SubCell"/>
</dbReference>
<dbReference type="Proteomes" id="UP000824101">
    <property type="component" value="Unassembled WGS sequence"/>
</dbReference>
<comment type="similarity">
    <text evidence="2">Belongs to the BMP lipoprotein family.</text>
</comment>
<evidence type="ECO:0000256" key="5">
    <source>
        <dbReference type="ARBA" id="ARBA00023136"/>
    </source>
</evidence>
<evidence type="ECO:0000256" key="7">
    <source>
        <dbReference type="SAM" id="MobiDB-lite"/>
    </source>
</evidence>
<dbReference type="AlphaFoldDB" id="A0A9D2K6Y7"/>
<protein>
    <submittedName>
        <fullName evidence="10">BMP family ABC transporter substrate-binding protein</fullName>
    </submittedName>
</protein>
<dbReference type="InterPro" id="IPR028082">
    <property type="entry name" value="Peripla_BP_I"/>
</dbReference>
<feature type="chain" id="PRO_5038887683" evidence="8">
    <location>
        <begin position="22"/>
        <end position="383"/>
    </location>
</feature>
<keyword evidence="5" id="KW-0472">Membrane</keyword>
<comment type="caution">
    <text evidence="10">The sequence shown here is derived from an EMBL/GenBank/DDBJ whole genome shotgun (WGS) entry which is preliminary data.</text>
</comment>